<dbReference type="SUPFAM" id="SSF56176">
    <property type="entry name" value="FAD-binding/transporter-associated domain-like"/>
    <property type="match status" value="1"/>
</dbReference>
<keyword evidence="3" id="KW-0274">FAD</keyword>
<evidence type="ECO:0000256" key="4">
    <source>
        <dbReference type="ARBA" id="ARBA00023002"/>
    </source>
</evidence>
<protein>
    <submittedName>
        <fullName evidence="7">FAD-binding oxidoreductase</fullName>
    </submittedName>
</protein>
<evidence type="ECO:0000259" key="6">
    <source>
        <dbReference type="PROSITE" id="PS51387"/>
    </source>
</evidence>
<dbReference type="Pfam" id="PF01565">
    <property type="entry name" value="FAD_binding_4"/>
    <property type="match status" value="1"/>
</dbReference>
<gene>
    <name evidence="7" type="ORF">HKK74_23400</name>
</gene>
<dbReference type="PROSITE" id="PS51387">
    <property type="entry name" value="FAD_PCMH"/>
    <property type="match status" value="1"/>
</dbReference>
<dbReference type="PANTHER" id="PTHR13878:SF112">
    <property type="entry name" value="CYTOKININ DEHYDROGENASE 7"/>
    <property type="match status" value="1"/>
</dbReference>
<dbReference type="InterPro" id="IPR016166">
    <property type="entry name" value="FAD-bd_PCMH"/>
</dbReference>
<dbReference type="PANTHER" id="PTHR13878">
    <property type="entry name" value="GULONOLACTONE OXIDASE"/>
    <property type="match status" value="1"/>
</dbReference>
<keyword evidence="4" id="KW-0560">Oxidoreductase</keyword>
<dbReference type="PROSITE" id="PS00862">
    <property type="entry name" value="OX2_COVAL_FAD"/>
    <property type="match status" value="1"/>
</dbReference>
<comment type="caution">
    <text evidence="7">The sequence shown here is derived from an EMBL/GenBank/DDBJ whole genome shotgun (WGS) entry which is preliminary data.</text>
</comment>
<proteinExistence type="inferred from homology"/>
<dbReference type="InterPro" id="IPR050432">
    <property type="entry name" value="FAD-linked_Oxidoreductases_BP"/>
</dbReference>
<name>A0ABR7LUH1_9ACTN</name>
<feature type="region of interest" description="Disordered" evidence="5">
    <location>
        <begin position="19"/>
        <end position="38"/>
    </location>
</feature>
<dbReference type="InterPro" id="IPR016167">
    <property type="entry name" value="FAD-bd_PCMH_sub1"/>
</dbReference>
<dbReference type="EMBL" id="JABVEC010000018">
    <property type="protein sequence ID" value="MBC6468420.1"/>
    <property type="molecule type" value="Genomic_DNA"/>
</dbReference>
<evidence type="ECO:0000256" key="5">
    <source>
        <dbReference type="SAM" id="MobiDB-lite"/>
    </source>
</evidence>
<comment type="similarity">
    <text evidence="1">Belongs to the oxygen-dependent FAD-linked oxidoreductase family.</text>
</comment>
<dbReference type="InterPro" id="IPR006094">
    <property type="entry name" value="Oxid_FAD_bind_N"/>
</dbReference>
<organism evidence="7 8">
    <name type="scientific">Actinomadura alba</name>
    <dbReference type="NCBI Taxonomy" id="406431"/>
    <lineage>
        <taxon>Bacteria</taxon>
        <taxon>Bacillati</taxon>
        <taxon>Actinomycetota</taxon>
        <taxon>Actinomycetes</taxon>
        <taxon>Streptosporangiales</taxon>
        <taxon>Thermomonosporaceae</taxon>
        <taxon>Actinomadura</taxon>
    </lineage>
</organism>
<feature type="domain" description="FAD-binding PCMH-type" evidence="6">
    <location>
        <begin position="37"/>
        <end position="208"/>
    </location>
</feature>
<keyword evidence="2" id="KW-0285">Flavoprotein</keyword>
<dbReference type="Gene3D" id="3.30.43.10">
    <property type="entry name" value="Uridine Diphospho-n-acetylenolpyruvylglucosamine Reductase, domain 2"/>
    <property type="match status" value="1"/>
</dbReference>
<accession>A0ABR7LUH1</accession>
<dbReference type="InterPro" id="IPR036318">
    <property type="entry name" value="FAD-bd_PCMH-like_sf"/>
</dbReference>
<sequence length="476" mass="52014">MGVRRIHATDLAEALRGDLPGSAVSQGEPTSDFGGLAQSHPGAIVTVRSEEELGSVLEFARTRDVAVGMQGRGHSCGGQSLVDSAGILLHNRIKEDPVLLSDDEVELTSGLQWQEVEADLAQWGRSVPVTTDVLQLSVGGTLSVGGYGTDSVQLGGQIDHVTALKIITADGATHWCSPSSNPQLFRMALAGTGRVGYIVRVRMRTSAIHVQLRRATYHYDSLISLADSMAWLADPQTPAPPYLRARSDAPDREGRVSYGDYPYDEAIGQMPPRERLGTLEDVQSLLGQPQVIENRGLPRFYDHVNVNRWVAKLPNAYNLWTDFGFQYPAFRQFCEHIQRQSKDGAFGSALRAVHILGVSPSADDNDYFPFDLRPTGKGRTFTCGLYCMLPSADETDLARLRAAIDTCLQVTAELGGRPYVYGYDEMSRGMWERSFGQEAVAGLVKLREEHDPAGLIAAPWDRTTNSVSAPQRRIGA</sequence>
<keyword evidence="8" id="KW-1185">Reference proteome</keyword>
<dbReference type="Proteomes" id="UP000805614">
    <property type="component" value="Unassembled WGS sequence"/>
</dbReference>
<reference evidence="7 8" key="1">
    <citation type="submission" date="2020-06" db="EMBL/GenBank/DDBJ databases">
        <title>Actinomadura xiongansis sp. nov., isolated from soil of Baiyangdian.</title>
        <authorList>
            <person name="Zhang X."/>
        </authorList>
    </citation>
    <scope>NUCLEOTIDE SEQUENCE [LARGE SCALE GENOMIC DNA]</scope>
    <source>
        <strain evidence="7 8">HBUM206468</strain>
    </source>
</reference>
<dbReference type="RefSeq" id="WP_187245429.1">
    <property type="nucleotide sequence ID" value="NZ_JABVEC010000018.1"/>
</dbReference>
<dbReference type="SUPFAM" id="SSF55103">
    <property type="entry name" value="FAD-linked oxidases, C-terminal domain"/>
    <property type="match status" value="1"/>
</dbReference>
<dbReference type="InterPro" id="IPR016169">
    <property type="entry name" value="FAD-bd_PCMH_sub2"/>
</dbReference>
<dbReference type="Gene3D" id="3.30.465.10">
    <property type="match status" value="1"/>
</dbReference>
<dbReference type="InterPro" id="IPR016164">
    <property type="entry name" value="FAD-linked_Oxase-like_C"/>
</dbReference>
<evidence type="ECO:0000313" key="8">
    <source>
        <dbReference type="Proteomes" id="UP000805614"/>
    </source>
</evidence>
<evidence type="ECO:0000256" key="1">
    <source>
        <dbReference type="ARBA" id="ARBA00005466"/>
    </source>
</evidence>
<evidence type="ECO:0000313" key="7">
    <source>
        <dbReference type="EMBL" id="MBC6468420.1"/>
    </source>
</evidence>
<evidence type="ECO:0000256" key="2">
    <source>
        <dbReference type="ARBA" id="ARBA00022630"/>
    </source>
</evidence>
<dbReference type="InterPro" id="IPR006093">
    <property type="entry name" value="Oxy_OxRdtase_FAD_BS"/>
</dbReference>
<evidence type="ECO:0000256" key="3">
    <source>
        <dbReference type="ARBA" id="ARBA00022827"/>
    </source>
</evidence>